<evidence type="ECO:0000313" key="10">
    <source>
        <dbReference type="Proteomes" id="UP000191024"/>
    </source>
</evidence>
<dbReference type="CDD" id="cd07067">
    <property type="entry name" value="HP_PGM_like"/>
    <property type="match status" value="1"/>
</dbReference>
<dbReference type="EMBL" id="LT598462">
    <property type="protein sequence ID" value="SCU78239.1"/>
    <property type="molecule type" value="Genomic_DNA"/>
</dbReference>
<dbReference type="GO" id="GO:0004331">
    <property type="term" value="F:fructose-2,6-bisphosphate 2-phosphatase activity"/>
    <property type="evidence" value="ECO:0007669"/>
    <property type="project" value="TreeGrafter"/>
</dbReference>
<dbReference type="InterPro" id="IPR013078">
    <property type="entry name" value="His_Pase_superF_clade-1"/>
</dbReference>
<dbReference type="Gene3D" id="3.40.50.1240">
    <property type="entry name" value="Phosphoglycerate mutase-like"/>
    <property type="match status" value="1"/>
</dbReference>
<keyword evidence="5" id="KW-0378">Hydrolase</keyword>
<evidence type="ECO:0000256" key="2">
    <source>
        <dbReference type="ARBA" id="ARBA00004496"/>
    </source>
</evidence>
<comment type="subcellular location">
    <subcellularLocation>
        <location evidence="2">Cytoplasm</location>
    </subcellularLocation>
    <subcellularLocation>
        <location evidence="1">Nucleus</location>
    </subcellularLocation>
</comment>
<evidence type="ECO:0000256" key="8">
    <source>
        <dbReference type="PIRSR" id="PIRSR613078-2"/>
    </source>
</evidence>
<dbReference type="AlphaFoldDB" id="A0A1G4IP58"/>
<evidence type="ECO:0000256" key="7">
    <source>
        <dbReference type="PIRSR" id="PIRSR613078-1"/>
    </source>
</evidence>
<protein>
    <submittedName>
        <fullName evidence="9">LAMI_0A03928g1_1</fullName>
    </submittedName>
</protein>
<dbReference type="GO" id="GO:0005829">
    <property type="term" value="C:cytosol"/>
    <property type="evidence" value="ECO:0007669"/>
    <property type="project" value="TreeGrafter"/>
</dbReference>
<keyword evidence="4" id="KW-0963">Cytoplasm</keyword>
<dbReference type="PANTHER" id="PTHR46517:SF1">
    <property type="entry name" value="FRUCTOSE-2,6-BISPHOSPHATASE TIGAR"/>
    <property type="match status" value="1"/>
</dbReference>
<dbReference type="GO" id="GO:0005634">
    <property type="term" value="C:nucleus"/>
    <property type="evidence" value="ECO:0007669"/>
    <property type="project" value="UniProtKB-SubCell"/>
</dbReference>
<dbReference type="InterPro" id="IPR051695">
    <property type="entry name" value="Phosphoglycerate_Mutase"/>
</dbReference>
<evidence type="ECO:0000256" key="3">
    <source>
        <dbReference type="ARBA" id="ARBA00006717"/>
    </source>
</evidence>
<evidence type="ECO:0000256" key="6">
    <source>
        <dbReference type="ARBA" id="ARBA00023242"/>
    </source>
</evidence>
<dbReference type="FunFam" id="3.40.50.1240:FF:000051">
    <property type="entry name" value="Phosphoglycerate mutase"/>
    <property type="match status" value="1"/>
</dbReference>
<organism evidence="9 10">
    <name type="scientific">Lachancea mirantina</name>
    <dbReference type="NCBI Taxonomy" id="1230905"/>
    <lineage>
        <taxon>Eukaryota</taxon>
        <taxon>Fungi</taxon>
        <taxon>Dikarya</taxon>
        <taxon>Ascomycota</taxon>
        <taxon>Saccharomycotina</taxon>
        <taxon>Saccharomycetes</taxon>
        <taxon>Saccharomycetales</taxon>
        <taxon>Saccharomycetaceae</taxon>
        <taxon>Lachancea</taxon>
    </lineage>
</organism>
<accession>A0A1G4IP58</accession>
<dbReference type="InterPro" id="IPR001345">
    <property type="entry name" value="PG/BPGM_mutase_AS"/>
</dbReference>
<feature type="binding site" evidence="8">
    <location>
        <position position="76"/>
    </location>
    <ligand>
        <name>substrate</name>
    </ligand>
</feature>
<sequence>MTKDIPNYCNNEDPGVVRIFIIRHGQTAENAAKILQGHLDTDLNDVGRDQADKLGKYLAEDRQIKFDRVYTSDLKRCQQTLKQILTHYAENPEIIVQPGLRERAMGVIQGMHIRAAEQYAADHGKTSFREFGEKPDAFQERLTGNVLTLVKESEQDGLENIAMISHGGSIRQLLKWLNYTEHDIHKIIVYNTSVTIIDYIKDTATFEVKRVGNTQHLGQGEFIVSDMRLR</sequence>
<evidence type="ECO:0000256" key="5">
    <source>
        <dbReference type="ARBA" id="ARBA00022801"/>
    </source>
</evidence>
<evidence type="ECO:0000256" key="4">
    <source>
        <dbReference type="ARBA" id="ARBA00022490"/>
    </source>
</evidence>
<evidence type="ECO:0000313" key="9">
    <source>
        <dbReference type="EMBL" id="SCU78239.1"/>
    </source>
</evidence>
<reference evidence="9 10" key="1">
    <citation type="submission" date="2016-03" db="EMBL/GenBank/DDBJ databases">
        <authorList>
            <person name="Devillers H."/>
        </authorList>
    </citation>
    <scope>NUCLEOTIDE SEQUENCE [LARGE SCALE GENOMIC DNA]</scope>
    <source>
        <strain evidence="9">CBS 11717</strain>
    </source>
</reference>
<dbReference type="Pfam" id="PF00300">
    <property type="entry name" value="His_Phos_1"/>
    <property type="match status" value="1"/>
</dbReference>
<name>A0A1G4IP58_9SACH</name>
<dbReference type="SUPFAM" id="SSF53254">
    <property type="entry name" value="Phosphoglycerate mutase-like"/>
    <property type="match status" value="1"/>
</dbReference>
<gene>
    <name evidence="9" type="ORF">LAMI_0A03928G</name>
</gene>
<dbReference type="OrthoDB" id="354304at2759"/>
<dbReference type="STRING" id="1230905.A0A1G4IP58"/>
<comment type="similarity">
    <text evidence="3">Belongs to the phosphoglycerate mutase family. BPG-dependent PGAM subfamily.</text>
</comment>
<proteinExistence type="inferred from homology"/>
<dbReference type="SMART" id="SM00855">
    <property type="entry name" value="PGAM"/>
    <property type="match status" value="1"/>
</dbReference>
<dbReference type="GO" id="GO:0045820">
    <property type="term" value="P:negative regulation of glycolytic process"/>
    <property type="evidence" value="ECO:0007669"/>
    <property type="project" value="TreeGrafter"/>
</dbReference>
<evidence type="ECO:0000256" key="1">
    <source>
        <dbReference type="ARBA" id="ARBA00004123"/>
    </source>
</evidence>
<dbReference type="Proteomes" id="UP000191024">
    <property type="component" value="Chromosome A"/>
</dbReference>
<feature type="binding site" evidence="8">
    <location>
        <begin position="23"/>
        <end position="30"/>
    </location>
    <ligand>
        <name>substrate</name>
    </ligand>
</feature>
<dbReference type="PROSITE" id="PS00175">
    <property type="entry name" value="PG_MUTASE"/>
    <property type="match status" value="1"/>
</dbReference>
<keyword evidence="6" id="KW-0539">Nucleus</keyword>
<dbReference type="GO" id="GO:0043456">
    <property type="term" value="P:regulation of pentose-phosphate shunt"/>
    <property type="evidence" value="ECO:0007669"/>
    <property type="project" value="TreeGrafter"/>
</dbReference>
<dbReference type="InterPro" id="IPR029033">
    <property type="entry name" value="His_PPase_superfam"/>
</dbReference>
<feature type="active site" description="Proton donor/acceptor" evidence="7">
    <location>
        <position position="102"/>
    </location>
</feature>
<feature type="active site" description="Tele-phosphohistidine intermediate" evidence="7">
    <location>
        <position position="24"/>
    </location>
</feature>
<dbReference type="PANTHER" id="PTHR46517">
    <property type="entry name" value="FRUCTOSE-2,6-BISPHOSPHATASE TIGAR"/>
    <property type="match status" value="1"/>
</dbReference>
<keyword evidence="10" id="KW-1185">Reference proteome</keyword>